<keyword evidence="7" id="KW-1185">Reference proteome</keyword>
<reference evidence="7" key="1">
    <citation type="submission" date="2016-01" db="EMBL/GenBank/DDBJ databases">
        <authorList>
            <person name="Regsiter A."/>
            <person name="william w."/>
        </authorList>
    </citation>
    <scope>NUCLEOTIDE SEQUENCE [LARGE SCALE GENOMIC DNA]</scope>
    <source>
        <strain evidence="7">CFBP 6623</strain>
    </source>
</reference>
<evidence type="ECO:0000256" key="4">
    <source>
        <dbReference type="ARBA" id="ARBA00023136"/>
    </source>
</evidence>
<keyword evidence="2 5" id="KW-0812">Transmembrane</keyword>
<dbReference type="RefSeq" id="WP_080843179.1">
    <property type="nucleotide sequence ID" value="NZ_LT009724.1"/>
</dbReference>
<name>A0A1S7S2V7_9HYPH</name>
<dbReference type="Proteomes" id="UP000191988">
    <property type="component" value="Unassembled WGS sequence"/>
</dbReference>
<keyword evidence="3 5" id="KW-1133">Transmembrane helix</keyword>
<keyword evidence="1" id="KW-1003">Cell membrane</keyword>
<evidence type="ECO:0000256" key="2">
    <source>
        <dbReference type="ARBA" id="ARBA00022692"/>
    </source>
</evidence>
<evidence type="ECO:0000256" key="3">
    <source>
        <dbReference type="ARBA" id="ARBA00022989"/>
    </source>
</evidence>
<protein>
    <recommendedName>
        <fullName evidence="8">DUF1656 domain-containing protein</fullName>
    </recommendedName>
</protein>
<evidence type="ECO:0000256" key="1">
    <source>
        <dbReference type="ARBA" id="ARBA00022475"/>
    </source>
</evidence>
<dbReference type="Pfam" id="PF07869">
    <property type="entry name" value="DUF1656"/>
    <property type="match status" value="1"/>
</dbReference>
<accession>A0A1S7S2V7</accession>
<feature type="transmembrane region" description="Helical" evidence="5">
    <location>
        <begin position="50"/>
        <end position="67"/>
    </location>
</feature>
<dbReference type="AlphaFoldDB" id="A0A1S7S2V7"/>
<proteinExistence type="predicted"/>
<dbReference type="STRING" id="1183432.AGR3A_Lc180172"/>
<evidence type="ECO:0008006" key="8">
    <source>
        <dbReference type="Google" id="ProtNLM"/>
    </source>
</evidence>
<feature type="transmembrane region" description="Helical" evidence="5">
    <location>
        <begin position="7"/>
        <end position="30"/>
    </location>
</feature>
<evidence type="ECO:0000313" key="6">
    <source>
        <dbReference type="EMBL" id="CUX61845.1"/>
    </source>
</evidence>
<dbReference type="EMBL" id="FBWK01000054">
    <property type="protein sequence ID" value="CUX61845.1"/>
    <property type="molecule type" value="Genomic_DNA"/>
</dbReference>
<evidence type="ECO:0000313" key="7">
    <source>
        <dbReference type="Proteomes" id="UP000191988"/>
    </source>
</evidence>
<dbReference type="InterPro" id="IPR012451">
    <property type="entry name" value="DUF1656"/>
</dbReference>
<gene>
    <name evidence="6" type="ORF">AGR3A_Lc180172</name>
</gene>
<evidence type="ECO:0000256" key="5">
    <source>
        <dbReference type="SAM" id="Phobius"/>
    </source>
</evidence>
<keyword evidence="4 5" id="KW-0472">Membrane</keyword>
<sequence length="69" mass="7730">MTGQFDLYGVFLPWLSALAVCAYGLLRVLIPVFGRLGLYSAVWHRSLFNLALYITLLGVLSAILNWLQT</sequence>
<organism evidence="6 7">
    <name type="scientific">Agrobacterium tomkonis CFBP 6623</name>
    <dbReference type="NCBI Taxonomy" id="1183432"/>
    <lineage>
        <taxon>Bacteria</taxon>
        <taxon>Pseudomonadati</taxon>
        <taxon>Pseudomonadota</taxon>
        <taxon>Alphaproteobacteria</taxon>
        <taxon>Hyphomicrobiales</taxon>
        <taxon>Rhizobiaceae</taxon>
        <taxon>Rhizobium/Agrobacterium group</taxon>
        <taxon>Agrobacterium</taxon>
        <taxon>Agrobacterium tumefaciens complex</taxon>
    </lineage>
</organism>